<keyword evidence="6 12" id="KW-0698">rRNA processing</keyword>
<dbReference type="InterPro" id="IPR046887">
    <property type="entry name" value="RsmE_PUA-like"/>
</dbReference>
<evidence type="ECO:0000259" key="13">
    <source>
        <dbReference type="Pfam" id="PF04452"/>
    </source>
</evidence>
<dbReference type="AlphaFoldDB" id="A0A9D1VYC9"/>
<sequence>MQQFFAEPSWIRENKIYMQGADVNHIKNVLRMKPGEDVRVSDGRGKTYLCCIHSYEGQTAVLDILKELASDTELPSRIVLFQGLPKGDKMEWIVQKAVELGAYRIVPFAAKRSVVRLDEKKAAKKQARWQLIAKGAAEQSGRGIIPEVGAVCSFAEALRMAGELDVVLIPYELEEGMKEAARILEGIAPGQSVGIFIGPEGGFEEEEVEQAKRAGAHAVTLGKRILRTETAGLTALSILMYHLESRAAGAPES</sequence>
<dbReference type="PANTHER" id="PTHR30027:SF3">
    <property type="entry name" value="16S RRNA (URACIL(1498)-N(3))-METHYLTRANSFERASE"/>
    <property type="match status" value="1"/>
</dbReference>
<organism evidence="15 16">
    <name type="scientific">Candidatus Mediterraneibacter caccavium</name>
    <dbReference type="NCBI Taxonomy" id="2838661"/>
    <lineage>
        <taxon>Bacteria</taxon>
        <taxon>Bacillati</taxon>
        <taxon>Bacillota</taxon>
        <taxon>Clostridia</taxon>
        <taxon>Lachnospirales</taxon>
        <taxon>Lachnospiraceae</taxon>
        <taxon>Mediterraneibacter</taxon>
    </lineage>
</organism>
<dbReference type="CDD" id="cd18084">
    <property type="entry name" value="RsmE-like"/>
    <property type="match status" value="1"/>
</dbReference>
<evidence type="ECO:0000256" key="5">
    <source>
        <dbReference type="ARBA" id="ARBA00022490"/>
    </source>
</evidence>
<dbReference type="NCBIfam" id="TIGR00046">
    <property type="entry name" value="RsmE family RNA methyltransferase"/>
    <property type="match status" value="1"/>
</dbReference>
<name>A0A9D1VYC9_9FIRM</name>
<evidence type="ECO:0000259" key="14">
    <source>
        <dbReference type="Pfam" id="PF20260"/>
    </source>
</evidence>
<dbReference type="GO" id="GO:0070475">
    <property type="term" value="P:rRNA base methylation"/>
    <property type="evidence" value="ECO:0007669"/>
    <property type="project" value="TreeGrafter"/>
</dbReference>
<comment type="caution">
    <text evidence="15">The sequence shown here is derived from an EMBL/GenBank/DDBJ whole genome shotgun (WGS) entry which is preliminary data.</text>
</comment>
<dbReference type="InterPro" id="IPR029026">
    <property type="entry name" value="tRNA_m1G_MTases_N"/>
</dbReference>
<dbReference type="NCBIfam" id="NF008692">
    <property type="entry name" value="PRK11713.1-5"/>
    <property type="match status" value="1"/>
</dbReference>
<keyword evidence="9 12" id="KW-0949">S-adenosyl-L-methionine</keyword>
<dbReference type="PIRSF" id="PIRSF015601">
    <property type="entry name" value="MTase_slr0722"/>
    <property type="match status" value="1"/>
</dbReference>
<evidence type="ECO:0000256" key="1">
    <source>
        <dbReference type="ARBA" id="ARBA00004496"/>
    </source>
</evidence>
<evidence type="ECO:0000256" key="2">
    <source>
        <dbReference type="ARBA" id="ARBA00005528"/>
    </source>
</evidence>
<dbReference type="GO" id="GO:0070042">
    <property type="term" value="F:rRNA (uridine-N3-)-methyltransferase activity"/>
    <property type="evidence" value="ECO:0007669"/>
    <property type="project" value="TreeGrafter"/>
</dbReference>
<feature type="domain" description="Ribosomal RNA small subunit methyltransferase E PUA-like" evidence="14">
    <location>
        <begin position="20"/>
        <end position="52"/>
    </location>
</feature>
<comment type="subcellular location">
    <subcellularLocation>
        <location evidence="1 12">Cytoplasm</location>
    </subcellularLocation>
</comment>
<dbReference type="Pfam" id="PF04452">
    <property type="entry name" value="Methyltrans_RNA"/>
    <property type="match status" value="1"/>
</dbReference>
<dbReference type="InterPro" id="IPR029028">
    <property type="entry name" value="Alpha/beta_knot_MTases"/>
</dbReference>
<dbReference type="SUPFAM" id="SSF75217">
    <property type="entry name" value="alpha/beta knot"/>
    <property type="match status" value="1"/>
</dbReference>
<evidence type="ECO:0000256" key="8">
    <source>
        <dbReference type="ARBA" id="ARBA00022679"/>
    </source>
</evidence>
<comment type="similarity">
    <text evidence="2 12">Belongs to the RNA methyltransferase RsmE family.</text>
</comment>
<evidence type="ECO:0000256" key="10">
    <source>
        <dbReference type="ARBA" id="ARBA00025699"/>
    </source>
</evidence>
<evidence type="ECO:0000256" key="6">
    <source>
        <dbReference type="ARBA" id="ARBA00022552"/>
    </source>
</evidence>
<dbReference type="Pfam" id="PF20260">
    <property type="entry name" value="PUA_4"/>
    <property type="match status" value="1"/>
</dbReference>
<evidence type="ECO:0000256" key="11">
    <source>
        <dbReference type="ARBA" id="ARBA00047944"/>
    </source>
</evidence>
<dbReference type="InterPro" id="IPR046886">
    <property type="entry name" value="RsmE_MTase_dom"/>
</dbReference>
<dbReference type="Proteomes" id="UP000824243">
    <property type="component" value="Unassembled WGS sequence"/>
</dbReference>
<comment type="catalytic activity">
    <reaction evidence="11 12">
        <text>uridine(1498) in 16S rRNA + S-adenosyl-L-methionine = N(3)-methyluridine(1498) in 16S rRNA + S-adenosyl-L-homocysteine + H(+)</text>
        <dbReference type="Rhea" id="RHEA:42920"/>
        <dbReference type="Rhea" id="RHEA-COMP:10283"/>
        <dbReference type="Rhea" id="RHEA-COMP:10284"/>
        <dbReference type="ChEBI" id="CHEBI:15378"/>
        <dbReference type="ChEBI" id="CHEBI:57856"/>
        <dbReference type="ChEBI" id="CHEBI:59789"/>
        <dbReference type="ChEBI" id="CHEBI:65315"/>
        <dbReference type="ChEBI" id="CHEBI:74502"/>
        <dbReference type="EC" id="2.1.1.193"/>
    </reaction>
</comment>
<comment type="function">
    <text evidence="10 12">Specifically methylates the N3 position of the uracil ring of uridine 1498 (m3U1498) in 16S rRNA. Acts on the fully assembled 30S ribosomal subunit.</text>
</comment>
<evidence type="ECO:0000256" key="12">
    <source>
        <dbReference type="PIRNR" id="PIRNR015601"/>
    </source>
</evidence>
<reference evidence="15" key="1">
    <citation type="journal article" date="2021" name="PeerJ">
        <title>Extensive microbial diversity within the chicken gut microbiome revealed by metagenomics and culture.</title>
        <authorList>
            <person name="Gilroy R."/>
            <person name="Ravi A."/>
            <person name="Getino M."/>
            <person name="Pursley I."/>
            <person name="Horton D.L."/>
            <person name="Alikhan N.F."/>
            <person name="Baker D."/>
            <person name="Gharbi K."/>
            <person name="Hall N."/>
            <person name="Watson M."/>
            <person name="Adriaenssens E.M."/>
            <person name="Foster-Nyarko E."/>
            <person name="Jarju S."/>
            <person name="Secka A."/>
            <person name="Antonio M."/>
            <person name="Oren A."/>
            <person name="Chaudhuri R.R."/>
            <person name="La Ragione R."/>
            <person name="Hildebrand F."/>
            <person name="Pallen M.J."/>
        </authorList>
    </citation>
    <scope>NUCLEOTIDE SEQUENCE</scope>
    <source>
        <strain evidence="15">ChiSjej5B23-15282</strain>
    </source>
</reference>
<dbReference type="EMBL" id="DXFA01000159">
    <property type="protein sequence ID" value="HIX49229.1"/>
    <property type="molecule type" value="Genomic_DNA"/>
</dbReference>
<dbReference type="SUPFAM" id="SSF88697">
    <property type="entry name" value="PUA domain-like"/>
    <property type="match status" value="1"/>
</dbReference>
<dbReference type="InterPro" id="IPR015947">
    <property type="entry name" value="PUA-like_sf"/>
</dbReference>
<dbReference type="InterPro" id="IPR006700">
    <property type="entry name" value="RsmE"/>
</dbReference>
<dbReference type="Gene3D" id="3.40.1280.10">
    <property type="match status" value="1"/>
</dbReference>
<evidence type="ECO:0000256" key="9">
    <source>
        <dbReference type="ARBA" id="ARBA00022691"/>
    </source>
</evidence>
<dbReference type="GO" id="GO:0005737">
    <property type="term" value="C:cytoplasm"/>
    <property type="evidence" value="ECO:0007669"/>
    <property type="project" value="UniProtKB-SubCell"/>
</dbReference>
<reference evidence="15" key="2">
    <citation type="submission" date="2021-04" db="EMBL/GenBank/DDBJ databases">
        <authorList>
            <person name="Gilroy R."/>
        </authorList>
    </citation>
    <scope>NUCLEOTIDE SEQUENCE</scope>
    <source>
        <strain evidence="15">ChiSjej5B23-15282</strain>
    </source>
</reference>
<protein>
    <recommendedName>
        <fullName evidence="4 12">Ribosomal RNA small subunit methyltransferase E</fullName>
        <ecNumber evidence="3 12">2.1.1.193</ecNumber>
    </recommendedName>
</protein>
<keyword evidence="7 12" id="KW-0489">Methyltransferase</keyword>
<evidence type="ECO:0000313" key="15">
    <source>
        <dbReference type="EMBL" id="HIX49229.1"/>
    </source>
</evidence>
<keyword evidence="8 12" id="KW-0808">Transferase</keyword>
<accession>A0A9D1VYC9</accession>
<evidence type="ECO:0000313" key="16">
    <source>
        <dbReference type="Proteomes" id="UP000824243"/>
    </source>
</evidence>
<feature type="domain" description="Ribosomal RNA small subunit methyltransferase E methyltransferase" evidence="13">
    <location>
        <begin position="73"/>
        <end position="240"/>
    </location>
</feature>
<evidence type="ECO:0000256" key="3">
    <source>
        <dbReference type="ARBA" id="ARBA00012328"/>
    </source>
</evidence>
<keyword evidence="5 12" id="KW-0963">Cytoplasm</keyword>
<dbReference type="Gene3D" id="2.40.240.20">
    <property type="entry name" value="Hypothetical PUA domain-like, domain 1"/>
    <property type="match status" value="1"/>
</dbReference>
<evidence type="ECO:0000256" key="4">
    <source>
        <dbReference type="ARBA" id="ARBA00013673"/>
    </source>
</evidence>
<gene>
    <name evidence="15" type="ORF">H9981_09525</name>
</gene>
<dbReference type="EC" id="2.1.1.193" evidence="3 12"/>
<proteinExistence type="inferred from homology"/>
<evidence type="ECO:0000256" key="7">
    <source>
        <dbReference type="ARBA" id="ARBA00022603"/>
    </source>
</evidence>
<dbReference type="PANTHER" id="PTHR30027">
    <property type="entry name" value="RIBOSOMAL RNA SMALL SUBUNIT METHYLTRANSFERASE E"/>
    <property type="match status" value="1"/>
</dbReference>